<dbReference type="PANTHER" id="PTHR12480:SF6">
    <property type="entry name" value="2-OXOGLUTARATE AND IRON-DEPENDENT OXYGENASE JMJD4"/>
    <property type="match status" value="1"/>
</dbReference>
<keyword evidence="3" id="KW-1185">Reference proteome</keyword>
<feature type="domain" description="JmjC" evidence="1">
    <location>
        <begin position="117"/>
        <end position="272"/>
    </location>
</feature>
<dbReference type="InterPro" id="IPR003347">
    <property type="entry name" value="JmjC_dom"/>
</dbReference>
<dbReference type="GO" id="GO:0043565">
    <property type="term" value="F:sequence-specific DNA binding"/>
    <property type="evidence" value="ECO:0007669"/>
    <property type="project" value="TreeGrafter"/>
</dbReference>
<accession>A0A1X2GQV1</accession>
<dbReference type="GO" id="GO:0045905">
    <property type="term" value="P:positive regulation of translational termination"/>
    <property type="evidence" value="ECO:0007669"/>
    <property type="project" value="TreeGrafter"/>
</dbReference>
<dbReference type="STRING" id="101127.A0A1X2GQV1"/>
<dbReference type="GO" id="GO:0016706">
    <property type="term" value="F:2-oxoglutarate-dependent dioxygenase activity"/>
    <property type="evidence" value="ECO:0007669"/>
    <property type="project" value="TreeGrafter"/>
</dbReference>
<dbReference type="GO" id="GO:0005634">
    <property type="term" value="C:nucleus"/>
    <property type="evidence" value="ECO:0007669"/>
    <property type="project" value="TreeGrafter"/>
</dbReference>
<dbReference type="AlphaFoldDB" id="A0A1X2GQV1"/>
<sequence>MDNDSIAYYDDPPSYSTFLNKHLLGNQPAVIGPKWIDHWPARQNWIQPLAGQGDHQPQWQPDYEYLRRTFGQAKVQVALCDEQEFSDQKRIDMTFDEFVTQWQQPGSLHYLKDWHFAKAFPDQVMYQVPELFADDWMNEYWLQHSEDDYRFCYMGGHGTFTPFHADVYRSYSWSCNICGIKKWTLYPPGQEDLFKDRLGNLVYDVRHVDPEQFPQFHKARSIVIYQRDGETVFIPSNWFHQVENIGATISINHNWLNATNIEKCFESMCQDLKQVECSLSDLQETMDPFEFVTTSQHVLLLHSGWNWSTLHRLLACIEQRLRLNKDPCLQPEVPWQLAQVQSLQARLGSFAFFSPFVESILDR</sequence>
<dbReference type="EMBL" id="MCGT01000005">
    <property type="protein sequence ID" value="ORX59455.1"/>
    <property type="molecule type" value="Genomic_DNA"/>
</dbReference>
<dbReference type="PROSITE" id="PS51184">
    <property type="entry name" value="JMJC"/>
    <property type="match status" value="1"/>
</dbReference>
<dbReference type="SMART" id="SM00558">
    <property type="entry name" value="JmjC"/>
    <property type="match status" value="1"/>
</dbReference>
<evidence type="ECO:0000259" key="1">
    <source>
        <dbReference type="PROSITE" id="PS51184"/>
    </source>
</evidence>
<gene>
    <name evidence="2" type="ORF">DM01DRAFT_1332931</name>
</gene>
<dbReference type="SUPFAM" id="SSF51197">
    <property type="entry name" value="Clavaminate synthase-like"/>
    <property type="match status" value="1"/>
</dbReference>
<dbReference type="Proteomes" id="UP000242146">
    <property type="component" value="Unassembled WGS sequence"/>
</dbReference>
<dbReference type="OrthoDB" id="424465at2759"/>
<protein>
    <submittedName>
        <fullName evidence="2">Clavaminate synthase-like protein</fullName>
    </submittedName>
</protein>
<comment type="caution">
    <text evidence="2">The sequence shown here is derived from an EMBL/GenBank/DDBJ whole genome shotgun (WGS) entry which is preliminary data.</text>
</comment>
<name>A0A1X2GQV1_9FUNG</name>
<dbReference type="Pfam" id="PF13621">
    <property type="entry name" value="Cupin_8"/>
    <property type="match status" value="1"/>
</dbReference>
<proteinExistence type="predicted"/>
<dbReference type="InterPro" id="IPR050910">
    <property type="entry name" value="JMJD6_ArgDemeth/LysHydrox"/>
</dbReference>
<reference evidence="2 3" key="1">
    <citation type="submission" date="2016-07" db="EMBL/GenBank/DDBJ databases">
        <title>Pervasive Adenine N6-methylation of Active Genes in Fungi.</title>
        <authorList>
            <consortium name="DOE Joint Genome Institute"/>
            <person name="Mondo S.J."/>
            <person name="Dannebaum R.O."/>
            <person name="Kuo R.C."/>
            <person name="Labutti K."/>
            <person name="Haridas S."/>
            <person name="Kuo A."/>
            <person name="Salamov A."/>
            <person name="Ahrendt S.R."/>
            <person name="Lipzen A."/>
            <person name="Sullivan W."/>
            <person name="Andreopoulos W.B."/>
            <person name="Clum A."/>
            <person name="Lindquist E."/>
            <person name="Daum C."/>
            <person name="Ramamoorthy G.K."/>
            <person name="Gryganskyi A."/>
            <person name="Culley D."/>
            <person name="Magnuson J.K."/>
            <person name="James T.Y."/>
            <person name="O'Malley M.A."/>
            <person name="Stajich J.E."/>
            <person name="Spatafora J.W."/>
            <person name="Visel A."/>
            <person name="Grigoriev I.V."/>
        </authorList>
    </citation>
    <scope>NUCLEOTIDE SEQUENCE [LARGE SCALE GENOMIC DNA]</scope>
    <source>
        <strain evidence="2 3">NRRL 3301</strain>
    </source>
</reference>
<dbReference type="InterPro" id="IPR041667">
    <property type="entry name" value="Cupin_8"/>
</dbReference>
<organism evidence="2 3">
    <name type="scientific">Hesseltinella vesiculosa</name>
    <dbReference type="NCBI Taxonomy" id="101127"/>
    <lineage>
        <taxon>Eukaryota</taxon>
        <taxon>Fungi</taxon>
        <taxon>Fungi incertae sedis</taxon>
        <taxon>Mucoromycota</taxon>
        <taxon>Mucoromycotina</taxon>
        <taxon>Mucoromycetes</taxon>
        <taxon>Mucorales</taxon>
        <taxon>Cunninghamellaceae</taxon>
        <taxon>Hesseltinella</taxon>
    </lineage>
</organism>
<evidence type="ECO:0000313" key="3">
    <source>
        <dbReference type="Proteomes" id="UP000242146"/>
    </source>
</evidence>
<dbReference type="Gene3D" id="2.60.120.650">
    <property type="entry name" value="Cupin"/>
    <property type="match status" value="1"/>
</dbReference>
<dbReference type="PANTHER" id="PTHR12480">
    <property type="entry name" value="ARGININE DEMETHYLASE AND LYSYL-HYDROXYLASE JMJD"/>
    <property type="match status" value="1"/>
</dbReference>
<evidence type="ECO:0000313" key="2">
    <source>
        <dbReference type="EMBL" id="ORX59455.1"/>
    </source>
</evidence>
<dbReference type="GO" id="GO:0005737">
    <property type="term" value="C:cytoplasm"/>
    <property type="evidence" value="ECO:0007669"/>
    <property type="project" value="TreeGrafter"/>
</dbReference>